<dbReference type="OrthoDB" id="17646at2759"/>
<dbReference type="InterPro" id="IPR017920">
    <property type="entry name" value="COMM"/>
</dbReference>
<name>A0A081AG86_PHYNI</name>
<comment type="caution">
    <text evidence="2">The sequence shown here is derived from an EMBL/GenBank/DDBJ whole genome shotgun (WGS) entry which is preliminary data.</text>
</comment>
<gene>
    <name evidence="2" type="ORF">F444_06985</name>
</gene>
<dbReference type="Pfam" id="PF07258">
    <property type="entry name" value="COMM_domain"/>
    <property type="match status" value="1"/>
</dbReference>
<organism evidence="2 3">
    <name type="scientific">Phytophthora nicotianae P1976</name>
    <dbReference type="NCBI Taxonomy" id="1317066"/>
    <lineage>
        <taxon>Eukaryota</taxon>
        <taxon>Sar</taxon>
        <taxon>Stramenopiles</taxon>
        <taxon>Oomycota</taxon>
        <taxon>Peronosporomycetes</taxon>
        <taxon>Peronosporales</taxon>
        <taxon>Peronosporaceae</taxon>
        <taxon>Phytophthora</taxon>
    </lineage>
</organism>
<proteinExistence type="predicted"/>
<protein>
    <recommendedName>
        <fullName evidence="1">COMM domain-containing protein</fullName>
    </recommendedName>
</protein>
<reference evidence="2 3" key="1">
    <citation type="submission" date="2013-11" db="EMBL/GenBank/DDBJ databases">
        <title>The Genome Sequence of Phytophthora parasitica P1976.</title>
        <authorList>
            <consortium name="The Broad Institute Genomics Platform"/>
            <person name="Russ C."/>
            <person name="Tyler B."/>
            <person name="Panabieres F."/>
            <person name="Shan W."/>
            <person name="Tripathy S."/>
            <person name="Grunwald N."/>
            <person name="Machado M."/>
            <person name="Johnson C.S."/>
            <person name="Walker B."/>
            <person name="Young S."/>
            <person name="Zeng Q."/>
            <person name="Gargeya S."/>
            <person name="Fitzgerald M."/>
            <person name="Haas B."/>
            <person name="Abouelleil A."/>
            <person name="Allen A.W."/>
            <person name="Alvarado L."/>
            <person name="Arachchi H.M."/>
            <person name="Berlin A.M."/>
            <person name="Chapman S.B."/>
            <person name="Gainer-Dewar J."/>
            <person name="Goldberg J."/>
            <person name="Griggs A."/>
            <person name="Gujja S."/>
            <person name="Hansen M."/>
            <person name="Howarth C."/>
            <person name="Imamovic A."/>
            <person name="Ireland A."/>
            <person name="Larimer J."/>
            <person name="McCowan C."/>
            <person name="Murphy C."/>
            <person name="Pearson M."/>
            <person name="Poon T.W."/>
            <person name="Priest M."/>
            <person name="Roberts A."/>
            <person name="Saif S."/>
            <person name="Shea T."/>
            <person name="Sisk P."/>
            <person name="Sykes S."/>
            <person name="Wortman J."/>
            <person name="Nusbaum C."/>
            <person name="Birren B."/>
        </authorList>
    </citation>
    <scope>NUCLEOTIDE SEQUENCE [LARGE SCALE GENOMIC DNA]</scope>
    <source>
        <strain evidence="2 3">P1976</strain>
    </source>
</reference>
<evidence type="ECO:0000259" key="1">
    <source>
        <dbReference type="Pfam" id="PF07258"/>
    </source>
</evidence>
<dbReference type="Proteomes" id="UP000028582">
    <property type="component" value="Unassembled WGS sequence"/>
</dbReference>
<evidence type="ECO:0000313" key="3">
    <source>
        <dbReference type="Proteomes" id="UP000028582"/>
    </source>
</evidence>
<sequence>MFCTRTFSVSMETVGEGEVIRDFDYSVRVNLANSSLCGDHQRSVVLKLRLEKPDGSERQVVLELDDKQLTHLLKDFGRIHQEVLKHS</sequence>
<evidence type="ECO:0000313" key="2">
    <source>
        <dbReference type="EMBL" id="ETO77897.1"/>
    </source>
</evidence>
<dbReference type="AlphaFoldDB" id="A0A081AG86"/>
<accession>A0A081AG86</accession>
<feature type="domain" description="COMM" evidence="1">
    <location>
        <begin position="20"/>
        <end position="78"/>
    </location>
</feature>
<dbReference type="EMBL" id="ANJA01001261">
    <property type="protein sequence ID" value="ETO77897.1"/>
    <property type="molecule type" value="Genomic_DNA"/>
</dbReference>